<reference evidence="2" key="1">
    <citation type="journal article" date="2019" name="Int. J. Syst. Evol. Microbiol.">
        <title>The Global Catalogue of Microorganisms (GCM) 10K type strain sequencing project: providing services to taxonomists for standard genome sequencing and annotation.</title>
        <authorList>
            <consortium name="The Broad Institute Genomics Platform"/>
            <consortium name="The Broad Institute Genome Sequencing Center for Infectious Disease"/>
            <person name="Wu L."/>
            <person name="Ma J."/>
        </authorList>
    </citation>
    <scope>NUCLEOTIDE SEQUENCE [LARGE SCALE GENOMIC DNA]</scope>
    <source>
        <strain evidence="2">KCTC 52232</strain>
    </source>
</reference>
<name>A0ABW5XN42_9SPHI</name>
<evidence type="ECO:0000313" key="2">
    <source>
        <dbReference type="Proteomes" id="UP001597601"/>
    </source>
</evidence>
<proteinExistence type="predicted"/>
<gene>
    <name evidence="1" type="ORF">ACFSYC_10975</name>
</gene>
<dbReference type="Proteomes" id="UP001597601">
    <property type="component" value="Unassembled WGS sequence"/>
</dbReference>
<evidence type="ECO:0000313" key="1">
    <source>
        <dbReference type="EMBL" id="MFD2865209.1"/>
    </source>
</evidence>
<evidence type="ECO:0008006" key="3">
    <source>
        <dbReference type="Google" id="ProtNLM"/>
    </source>
</evidence>
<sequence>MAGGNIGGSERQNDFANLPDYYQTFVRNYDQALGRVVSLDPDTEVAESLSGYHYAGNN</sequence>
<keyword evidence="2" id="KW-1185">Reference proteome</keyword>
<accession>A0ABW5XN42</accession>
<comment type="caution">
    <text evidence="1">The sequence shown here is derived from an EMBL/GenBank/DDBJ whole genome shotgun (WGS) entry which is preliminary data.</text>
</comment>
<dbReference type="RefSeq" id="WP_377127117.1">
    <property type="nucleotide sequence ID" value="NZ_JBHUON010000011.1"/>
</dbReference>
<dbReference type="EMBL" id="JBHUON010000011">
    <property type="protein sequence ID" value="MFD2865209.1"/>
    <property type="molecule type" value="Genomic_DNA"/>
</dbReference>
<protein>
    <recommendedName>
        <fullName evidence="3">RHS repeat-associated protein</fullName>
    </recommendedName>
</protein>
<organism evidence="1 2">
    <name type="scientific">Mucilaginibacter antarcticus</name>
    <dbReference type="NCBI Taxonomy" id="1855725"/>
    <lineage>
        <taxon>Bacteria</taxon>
        <taxon>Pseudomonadati</taxon>
        <taxon>Bacteroidota</taxon>
        <taxon>Sphingobacteriia</taxon>
        <taxon>Sphingobacteriales</taxon>
        <taxon>Sphingobacteriaceae</taxon>
        <taxon>Mucilaginibacter</taxon>
    </lineage>
</organism>